<proteinExistence type="inferred from homology"/>
<dbReference type="GO" id="GO:0071916">
    <property type="term" value="F:dipeptide transmembrane transporter activity"/>
    <property type="evidence" value="ECO:0007669"/>
    <property type="project" value="UniProtKB-ARBA"/>
</dbReference>
<feature type="transmembrane region" description="Helical" evidence="7">
    <location>
        <begin position="156"/>
        <end position="179"/>
    </location>
</feature>
<dbReference type="EMBL" id="JAFIQS010000005">
    <property type="protein sequence ID" value="KAG5168691.1"/>
    <property type="molecule type" value="Genomic_DNA"/>
</dbReference>
<sequence>MAAPPYPAEKSGSKELIPVPAYDEKFGDEKVAHGDDISGEFLPGSENVTQHDLDTLRHVSDKFPYAAWLVVIVEFAERWSYYGTTNIFNNYIRAPLPAGSRTGAVIFDRANGVAGALNKKQQTSFAIRTFNTFFVYCTPWLGGILADTVWGRYKTIMIFSIICLIGHIILVGSATPVSLENANTALGLLVLSITIMGLGAGSIKANVSPMIAEQYTGKLRKVTLPSGEQVIVSPAVTIQSIYLWFYAAINLGSCGAISASFLARDHGYWAAYLVPTAIFALVPIVLLVGKNVYVKTPPRGSILLETMRVIRMCLGPVWSFNPVRTYRNAQSSTFWDPAKRSSYEQGKVPANITWDDEFVDEVSRTVKACKVFLFFPFFWLCYSQIDGNLGTVAASMKLDGTPNDLIQNLNPISIIIMIPIFDYVIYPFLRRRGINFTPIKRIFTGFIVAGLAMLYAAVLQHFIYKTSPCHDNLPSECVFKVGDDEFPNPSPLNVWIVSGPYILVGMSEIFASITSLEYAFTKAPVRMRSVVMAFSQFQVALSSALNFSLTAVNVENRFTWLFGSFGVTAWIVGIIFFFTFRQLDREEAILNTIGQGPRAGFVDEQQQSSDAK</sequence>
<comment type="subcellular location">
    <subcellularLocation>
        <location evidence="1">Membrane</location>
        <topology evidence="1">Multi-pass membrane protein</topology>
    </subcellularLocation>
</comment>
<evidence type="ECO:0000256" key="2">
    <source>
        <dbReference type="ARBA" id="ARBA00005982"/>
    </source>
</evidence>
<evidence type="ECO:0000313" key="8">
    <source>
        <dbReference type="EMBL" id="KAG5168691.1"/>
    </source>
</evidence>
<dbReference type="GO" id="GO:0005886">
    <property type="term" value="C:plasma membrane"/>
    <property type="evidence" value="ECO:0007669"/>
    <property type="project" value="UniProtKB-ARBA"/>
</dbReference>
<organism evidence="8">
    <name type="scientific">Psilocybe cubensis</name>
    <name type="common">Psychedelic mushroom</name>
    <name type="synonym">Stropharia cubensis</name>
    <dbReference type="NCBI Taxonomy" id="181762"/>
    <lineage>
        <taxon>Eukaryota</taxon>
        <taxon>Fungi</taxon>
        <taxon>Dikarya</taxon>
        <taxon>Basidiomycota</taxon>
        <taxon>Agaricomycotina</taxon>
        <taxon>Agaricomycetes</taxon>
        <taxon>Agaricomycetidae</taxon>
        <taxon>Agaricales</taxon>
        <taxon>Agaricineae</taxon>
        <taxon>Strophariaceae</taxon>
        <taxon>Psilocybe</taxon>
    </lineage>
</organism>
<dbReference type="InterPro" id="IPR018456">
    <property type="entry name" value="PTR2_symporter_CS"/>
</dbReference>
<dbReference type="Gene3D" id="1.20.1250.20">
    <property type="entry name" value="MFS general substrate transporter like domains"/>
    <property type="match status" value="1"/>
</dbReference>
<dbReference type="AlphaFoldDB" id="A0A8H7XZD2"/>
<feature type="transmembrane region" description="Helical" evidence="7">
    <location>
        <begin position="405"/>
        <end position="429"/>
    </location>
</feature>
<dbReference type="InterPro" id="IPR000109">
    <property type="entry name" value="POT_fam"/>
</dbReference>
<evidence type="ECO:0000256" key="6">
    <source>
        <dbReference type="ARBA" id="ARBA00023136"/>
    </source>
</evidence>
<feature type="transmembrane region" description="Helical" evidence="7">
    <location>
        <begin position="530"/>
        <end position="552"/>
    </location>
</feature>
<name>A0A8H7XZD2_PSICU</name>
<comment type="caution">
    <text evidence="8">The sequence shown here is derived from an EMBL/GenBank/DDBJ whole genome shotgun (WGS) entry which is preliminary data.</text>
</comment>
<evidence type="ECO:0000256" key="5">
    <source>
        <dbReference type="ARBA" id="ARBA00022989"/>
    </source>
</evidence>
<reference evidence="8" key="1">
    <citation type="submission" date="2021-02" db="EMBL/GenBank/DDBJ databases">
        <title>Psilocybe cubensis genome.</title>
        <authorList>
            <person name="Mckernan K.J."/>
            <person name="Crawford S."/>
            <person name="Trippe A."/>
            <person name="Kane L.T."/>
            <person name="Mclaughlin S."/>
        </authorList>
    </citation>
    <scope>NUCLEOTIDE SEQUENCE [LARGE SCALE GENOMIC DNA]</scope>
    <source>
        <strain evidence="8">MGC-MH-2018</strain>
    </source>
</reference>
<dbReference type="SUPFAM" id="SSF103473">
    <property type="entry name" value="MFS general substrate transporter"/>
    <property type="match status" value="1"/>
</dbReference>
<evidence type="ECO:0000256" key="1">
    <source>
        <dbReference type="ARBA" id="ARBA00004141"/>
    </source>
</evidence>
<dbReference type="PROSITE" id="PS01022">
    <property type="entry name" value="PTR2_1"/>
    <property type="match status" value="1"/>
</dbReference>
<keyword evidence="4 7" id="KW-0812">Transmembrane</keyword>
<dbReference type="OrthoDB" id="8904098at2759"/>
<protein>
    <submittedName>
        <fullName evidence="8">Uncharacterized protein</fullName>
    </submittedName>
</protein>
<evidence type="ECO:0000256" key="7">
    <source>
        <dbReference type="SAM" id="Phobius"/>
    </source>
</evidence>
<dbReference type="FunFam" id="1.20.1250.20:FF:000085">
    <property type="entry name" value="MFS peptide transporter Ptr2"/>
    <property type="match status" value="1"/>
</dbReference>
<gene>
    <name evidence="8" type="ORF">JR316_005243</name>
</gene>
<keyword evidence="5 7" id="KW-1133">Transmembrane helix</keyword>
<feature type="transmembrane region" description="Helical" evidence="7">
    <location>
        <begin position="494"/>
        <end position="518"/>
    </location>
</feature>
<feature type="transmembrane region" description="Helical" evidence="7">
    <location>
        <begin position="185"/>
        <end position="203"/>
    </location>
</feature>
<keyword evidence="6 7" id="KW-0472">Membrane</keyword>
<feature type="transmembrane region" description="Helical" evidence="7">
    <location>
        <begin position="241"/>
        <end position="263"/>
    </location>
</feature>
<feature type="transmembrane region" description="Helical" evidence="7">
    <location>
        <begin position="269"/>
        <end position="289"/>
    </location>
</feature>
<feature type="transmembrane region" description="Helical" evidence="7">
    <location>
        <begin position="368"/>
        <end position="385"/>
    </location>
</feature>
<dbReference type="InterPro" id="IPR036259">
    <property type="entry name" value="MFS_trans_sf"/>
</dbReference>
<dbReference type="Pfam" id="PF00854">
    <property type="entry name" value="PTR2"/>
    <property type="match status" value="1"/>
</dbReference>
<keyword evidence="3" id="KW-0813">Transport</keyword>
<feature type="transmembrane region" description="Helical" evidence="7">
    <location>
        <begin position="558"/>
        <end position="580"/>
    </location>
</feature>
<feature type="transmembrane region" description="Helical" evidence="7">
    <location>
        <begin position="441"/>
        <end position="464"/>
    </location>
</feature>
<accession>A0A8H7XZD2</accession>
<comment type="similarity">
    <text evidence="2">Belongs to the major facilitator superfamily. Proton-dependent oligopeptide transporter (POT/PTR) (TC 2.A.17) family.</text>
</comment>
<evidence type="ECO:0000256" key="3">
    <source>
        <dbReference type="ARBA" id="ARBA00022448"/>
    </source>
</evidence>
<evidence type="ECO:0000256" key="4">
    <source>
        <dbReference type="ARBA" id="ARBA00022692"/>
    </source>
</evidence>
<dbReference type="PANTHER" id="PTHR11654">
    <property type="entry name" value="OLIGOPEPTIDE TRANSPORTER-RELATED"/>
    <property type="match status" value="1"/>
</dbReference>